<comment type="caution">
    <text evidence="2">The sequence shown here is derived from an EMBL/GenBank/DDBJ whole genome shotgun (WGS) entry which is preliminary data.</text>
</comment>
<keyword evidence="3" id="KW-1185">Reference proteome</keyword>
<sequence length="287" mass="33599">IALKDRPPIYLFIYPPLSISEFVSWGKGHTQAHFWSLDENGQSEMSKEECRRWEVPELRGSTKWGNMCLSSWPTHIYTTLHKWQVACSFDPTTANWAQSLGYPEFEIIGGKKEEARFEGVRDIVSYLIKLHKQDVELQLRSPVQVQRPLRTRRYSWPTNVYTGLHKRQVTRSFKHTTSNWTQHLRSLDFEIIDAKKEEARFGKLRYWHAYNLYMLHEEYAELRRRKSLRAAKEAKAKAKAIVKLDDILESSAFLRDPSIESIENTPQASPYDKQGALPEQNDPLFAQ</sequence>
<proteinExistence type="predicted"/>
<accession>A0AAW0BF39</accession>
<feature type="region of interest" description="Disordered" evidence="1">
    <location>
        <begin position="259"/>
        <end position="287"/>
    </location>
</feature>
<dbReference type="AlphaFoldDB" id="A0AAW0BF39"/>
<evidence type="ECO:0000313" key="2">
    <source>
        <dbReference type="EMBL" id="KAK7024152.1"/>
    </source>
</evidence>
<gene>
    <name evidence="2" type="ORF">VNI00_016530</name>
</gene>
<evidence type="ECO:0000256" key="1">
    <source>
        <dbReference type="SAM" id="MobiDB-lite"/>
    </source>
</evidence>
<reference evidence="2 3" key="1">
    <citation type="submission" date="2024-01" db="EMBL/GenBank/DDBJ databases">
        <title>A draft genome for a cacao thread blight-causing isolate of Paramarasmius palmivorus.</title>
        <authorList>
            <person name="Baruah I.K."/>
            <person name="Bukari Y."/>
            <person name="Amoako-Attah I."/>
            <person name="Meinhardt L.W."/>
            <person name="Bailey B.A."/>
            <person name="Cohen S.P."/>
        </authorList>
    </citation>
    <scope>NUCLEOTIDE SEQUENCE [LARGE SCALE GENOMIC DNA]</scope>
    <source>
        <strain evidence="2 3">GH-12</strain>
    </source>
</reference>
<evidence type="ECO:0000313" key="3">
    <source>
        <dbReference type="Proteomes" id="UP001383192"/>
    </source>
</evidence>
<dbReference type="Proteomes" id="UP001383192">
    <property type="component" value="Unassembled WGS sequence"/>
</dbReference>
<name>A0AAW0BF39_9AGAR</name>
<feature type="non-terminal residue" evidence="2">
    <location>
        <position position="1"/>
    </location>
</feature>
<dbReference type="EMBL" id="JAYKXP010000131">
    <property type="protein sequence ID" value="KAK7024152.1"/>
    <property type="molecule type" value="Genomic_DNA"/>
</dbReference>
<feature type="non-terminal residue" evidence="2">
    <location>
        <position position="287"/>
    </location>
</feature>
<organism evidence="2 3">
    <name type="scientific">Paramarasmius palmivorus</name>
    <dbReference type="NCBI Taxonomy" id="297713"/>
    <lineage>
        <taxon>Eukaryota</taxon>
        <taxon>Fungi</taxon>
        <taxon>Dikarya</taxon>
        <taxon>Basidiomycota</taxon>
        <taxon>Agaricomycotina</taxon>
        <taxon>Agaricomycetes</taxon>
        <taxon>Agaricomycetidae</taxon>
        <taxon>Agaricales</taxon>
        <taxon>Marasmiineae</taxon>
        <taxon>Marasmiaceae</taxon>
        <taxon>Paramarasmius</taxon>
    </lineage>
</organism>
<protein>
    <submittedName>
        <fullName evidence="2">Uncharacterized protein</fullName>
    </submittedName>
</protein>